<dbReference type="Proteomes" id="UP001605036">
    <property type="component" value="Unassembled WGS sequence"/>
</dbReference>
<accession>A0ABD1ZU94</accession>
<name>A0ABD1ZU94_9MARC</name>
<sequence>MQQPTRATKATFVQALGNRHPSKDQPPGRYGYGILWVKDSKIGSTVREKWRGYVSMGRVAARYTSHLRQALPDDCAATFLAYLYAWKLCPWKPSRLSLMVASTGHGDSRFFSPDSGCGQSRFPDPEGWHPTVKNALGKVRGEGWALEFSVAWLIVVSQDLARALESTRESGAEIPLGGTQLTMILGMQCREPDSQLRHSGIPLERSSRVDALIGHGWSSEWSTNSTC</sequence>
<keyword evidence="2" id="KW-1185">Reference proteome</keyword>
<protein>
    <submittedName>
        <fullName evidence="1">Uncharacterized protein</fullName>
    </submittedName>
</protein>
<proteinExistence type="predicted"/>
<comment type="caution">
    <text evidence="1">The sequence shown here is derived from an EMBL/GenBank/DDBJ whole genome shotgun (WGS) entry which is preliminary data.</text>
</comment>
<evidence type="ECO:0000313" key="1">
    <source>
        <dbReference type="EMBL" id="KAL2653944.1"/>
    </source>
</evidence>
<gene>
    <name evidence="1" type="ORF">R1flu_022072</name>
</gene>
<dbReference type="EMBL" id="JBHFFA010000001">
    <property type="protein sequence ID" value="KAL2653944.1"/>
    <property type="molecule type" value="Genomic_DNA"/>
</dbReference>
<evidence type="ECO:0000313" key="2">
    <source>
        <dbReference type="Proteomes" id="UP001605036"/>
    </source>
</evidence>
<reference evidence="1 2" key="1">
    <citation type="submission" date="2024-09" db="EMBL/GenBank/DDBJ databases">
        <title>Chromosome-scale assembly of Riccia fluitans.</title>
        <authorList>
            <person name="Paukszto L."/>
            <person name="Sawicki J."/>
            <person name="Karawczyk K."/>
            <person name="Piernik-Szablinska J."/>
            <person name="Szczecinska M."/>
            <person name="Mazdziarz M."/>
        </authorList>
    </citation>
    <scope>NUCLEOTIDE SEQUENCE [LARGE SCALE GENOMIC DNA]</scope>
    <source>
        <strain evidence="1">Rf_01</strain>
        <tissue evidence="1">Aerial parts of the thallus</tissue>
    </source>
</reference>
<dbReference type="AlphaFoldDB" id="A0ABD1ZU94"/>
<organism evidence="1 2">
    <name type="scientific">Riccia fluitans</name>
    <dbReference type="NCBI Taxonomy" id="41844"/>
    <lineage>
        <taxon>Eukaryota</taxon>
        <taxon>Viridiplantae</taxon>
        <taxon>Streptophyta</taxon>
        <taxon>Embryophyta</taxon>
        <taxon>Marchantiophyta</taxon>
        <taxon>Marchantiopsida</taxon>
        <taxon>Marchantiidae</taxon>
        <taxon>Marchantiales</taxon>
        <taxon>Ricciaceae</taxon>
        <taxon>Riccia</taxon>
    </lineage>
</organism>